<organism evidence="2 3">
    <name type="scientific">Catenuloplanes niger</name>
    <dbReference type="NCBI Taxonomy" id="587534"/>
    <lineage>
        <taxon>Bacteria</taxon>
        <taxon>Bacillati</taxon>
        <taxon>Actinomycetota</taxon>
        <taxon>Actinomycetes</taxon>
        <taxon>Micromonosporales</taxon>
        <taxon>Micromonosporaceae</taxon>
        <taxon>Catenuloplanes</taxon>
    </lineage>
</organism>
<reference evidence="2 3" key="1">
    <citation type="submission" date="2023-07" db="EMBL/GenBank/DDBJ databases">
        <title>Sequencing the genomes of 1000 actinobacteria strains.</title>
        <authorList>
            <person name="Klenk H.-P."/>
        </authorList>
    </citation>
    <scope>NUCLEOTIDE SEQUENCE [LARGE SCALE GENOMIC DNA]</scope>
    <source>
        <strain evidence="2 3">DSM 44711</strain>
    </source>
</reference>
<proteinExistence type="predicted"/>
<dbReference type="EC" id="2.7.11.1" evidence="2"/>
<dbReference type="EMBL" id="JAVDYC010000001">
    <property type="protein sequence ID" value="MDR7327373.1"/>
    <property type="molecule type" value="Genomic_DNA"/>
</dbReference>
<keyword evidence="1" id="KW-0732">Signal</keyword>
<dbReference type="RefSeq" id="WP_310424637.1">
    <property type="nucleotide sequence ID" value="NZ_JAVDYC010000001.1"/>
</dbReference>
<keyword evidence="2" id="KW-0418">Kinase</keyword>
<name>A0AAE4CYA6_9ACTN</name>
<accession>A0AAE4CYA6</accession>
<comment type="caution">
    <text evidence="2">The sequence shown here is derived from an EMBL/GenBank/DDBJ whole genome shotgun (WGS) entry which is preliminary data.</text>
</comment>
<feature type="chain" id="PRO_5042243097" evidence="1">
    <location>
        <begin position="23"/>
        <end position="170"/>
    </location>
</feature>
<sequence length="170" mass="18159">MIRPTRAAAATLLTALALTGCADDRTTADPVASPVPEIGAQLIHPVDDGEVHQCEVFRGTARLPEDKTLVLGVRNVDNGSPERYFEVVDDWEYPGDLAEWSGSQWFGSGDSSVGQRFRAEVLIMDLAEVRTAVRAAAEKGWHAPDNPAGATVAAHITLKRVPGRGPSECA</sequence>
<dbReference type="GO" id="GO:0004674">
    <property type="term" value="F:protein serine/threonine kinase activity"/>
    <property type="evidence" value="ECO:0007669"/>
    <property type="project" value="UniProtKB-EC"/>
</dbReference>
<evidence type="ECO:0000313" key="2">
    <source>
        <dbReference type="EMBL" id="MDR7327373.1"/>
    </source>
</evidence>
<keyword evidence="2" id="KW-0808">Transferase</keyword>
<dbReference type="Proteomes" id="UP001183629">
    <property type="component" value="Unassembled WGS sequence"/>
</dbReference>
<feature type="signal peptide" evidence="1">
    <location>
        <begin position="1"/>
        <end position="22"/>
    </location>
</feature>
<dbReference type="PROSITE" id="PS51257">
    <property type="entry name" value="PROKAR_LIPOPROTEIN"/>
    <property type="match status" value="1"/>
</dbReference>
<protein>
    <submittedName>
        <fullName evidence="2">Serine/threonine-protein kinase</fullName>
        <ecNumber evidence="2">2.7.11.1</ecNumber>
    </submittedName>
</protein>
<evidence type="ECO:0000313" key="3">
    <source>
        <dbReference type="Proteomes" id="UP001183629"/>
    </source>
</evidence>
<gene>
    <name evidence="2" type="ORF">J2S44_007623</name>
</gene>
<dbReference type="AlphaFoldDB" id="A0AAE4CYA6"/>
<evidence type="ECO:0000256" key="1">
    <source>
        <dbReference type="SAM" id="SignalP"/>
    </source>
</evidence>
<keyword evidence="3" id="KW-1185">Reference proteome</keyword>